<dbReference type="Gene3D" id="1.10.390.10">
    <property type="entry name" value="Neutral Protease Domain 2"/>
    <property type="match status" value="1"/>
</dbReference>
<evidence type="ECO:0000313" key="3">
    <source>
        <dbReference type="EMBL" id="PFX22469.1"/>
    </source>
</evidence>
<dbReference type="SUPFAM" id="SSF50156">
    <property type="entry name" value="PDZ domain-like"/>
    <property type="match status" value="1"/>
</dbReference>
<organism evidence="3">
    <name type="scientific">Stylophora pistillata</name>
    <name type="common">Smooth cauliflower coral</name>
    <dbReference type="NCBI Taxonomy" id="50429"/>
    <lineage>
        <taxon>Eukaryota</taxon>
        <taxon>Metazoa</taxon>
        <taxon>Cnidaria</taxon>
        <taxon>Anthozoa</taxon>
        <taxon>Hexacorallia</taxon>
        <taxon>Scleractinia</taxon>
        <taxon>Astrocoeniina</taxon>
        <taxon>Pocilloporidae</taxon>
        <taxon>Stylophora</taxon>
    </lineage>
</organism>
<sequence length="654" mass="73534">MVFKNISDETNHKQKHYQLKPPSVVNECFGAIIFGLTACGTLKHKSKKPSTLAKEAPIKAYVNVVKTDNDRVPVTVDPGKFKTSKVIYRLPRVVQGTYSVSDFGKYIEGFKAIDYKGGELPVKKIDTNSWEILNAQKLDKVVYLVNDTYDQEKQGGLNEDVPFSPAGTNIESDNYVLNLHGFVGYFDLLKKNAYKLTVTVPADFKVTTSLDLSRAPIQSADGLDYTYNASRYFDITDNPIFCGDIEVEKFSVGDMEIILSVYSPNKKHTAKKIKEGVEKMMRAQKNYLGAFNSTKRYGIFVYLSDMKSSSAKGFGALEHHKSTVVVLPEMMPAPALENAMKDVVSHEFFHIVSPLSVHSEDVHYFDYNKPTFSKHLWMYEGITEYFANLFQINQGLINEDDFYKRITTKIQRASDMDDEMSFTEMSENVLEKKYHDQYVNVYQKGALIGMCIDILLRESSNGKKGVLSLMKKLSEKYGKNKPFEDDKLIQEITAMNAAVGTFLNKNVVQGVPIDYNEYFQKVGLSYEKAKTKTGYIRSGNGVIVTFDAKLNGIKFTEGVNDNSFWKAAGAKAGDAIRVVNGEKIGKSNINQIVNAMEDWKEGEKVSIVLERDGKEVVINTVTKQPFYAKGMVLKPNENATAAQINLRNAWLKGE</sequence>
<dbReference type="InterPro" id="IPR036034">
    <property type="entry name" value="PDZ_sf"/>
</dbReference>
<protein>
    <recommendedName>
        <fullName evidence="4">Peptidase M61</fullName>
    </recommendedName>
</protein>
<reference evidence="3" key="1">
    <citation type="journal article" date="2017" name="J. ISSAAS">
        <title>Comparative analysis of the genomes of Stylophora pistillata and Acropora digitifera provides evidence for extensive differences between species of corals.</title>
        <authorList>
            <person name="Voolstra C.R."/>
            <person name="Li Y."/>
            <person name="Liew Y.J."/>
            <person name="Baumgarten S."/>
            <person name="Zoccola D."/>
            <person name="Flot J.-F."/>
            <person name="Tambutte S."/>
            <person name="Allemand D."/>
            <person name="Aranda M."/>
        </authorList>
    </citation>
    <scope>NUCLEOTIDE SEQUENCE</scope>
    <source>
        <strain evidence="3">CSM Monaco</strain>
        <tissue evidence="3">Whole animal</tissue>
    </source>
</reference>
<dbReference type="InterPro" id="IPR007963">
    <property type="entry name" value="Peptidase_M61_catalytic"/>
</dbReference>
<dbReference type="Gene3D" id="2.30.42.10">
    <property type="match status" value="1"/>
</dbReference>
<evidence type="ECO:0000259" key="2">
    <source>
        <dbReference type="Pfam" id="PF17899"/>
    </source>
</evidence>
<evidence type="ECO:0000259" key="1">
    <source>
        <dbReference type="Pfam" id="PF05299"/>
    </source>
</evidence>
<proteinExistence type="predicted"/>
<dbReference type="EMBL" id="LSMT01000239">
    <property type="protein sequence ID" value="PFX22469.1"/>
    <property type="molecule type" value="Genomic_DNA"/>
</dbReference>
<evidence type="ECO:0008006" key="4">
    <source>
        <dbReference type="Google" id="ProtNLM"/>
    </source>
</evidence>
<dbReference type="SUPFAM" id="SSF55486">
    <property type="entry name" value="Metalloproteases ('zincins'), catalytic domain"/>
    <property type="match status" value="1"/>
</dbReference>
<feature type="domain" description="Peptidase M61 N-terminal" evidence="2">
    <location>
        <begin position="62"/>
        <end position="244"/>
    </location>
</feature>
<comment type="caution">
    <text evidence="3">The sequence shown here is derived from an EMBL/GenBank/DDBJ whole genome shotgun (WGS) entry which is preliminary data.</text>
</comment>
<feature type="domain" description="Peptidase M61 catalytic" evidence="1">
    <location>
        <begin position="342"/>
        <end position="448"/>
    </location>
</feature>
<dbReference type="InterPro" id="IPR027268">
    <property type="entry name" value="Peptidase_M4/M1_CTD_sf"/>
</dbReference>
<dbReference type="AlphaFoldDB" id="A0A2B4S0A2"/>
<gene>
    <name evidence="3" type="ORF">AWC38_SpisGene13033</name>
</gene>
<dbReference type="InterPro" id="IPR040756">
    <property type="entry name" value="Peptidase_M61_N"/>
</dbReference>
<dbReference type="Pfam" id="PF05299">
    <property type="entry name" value="Peptidase_M61"/>
    <property type="match status" value="1"/>
</dbReference>
<dbReference type="Pfam" id="PF17899">
    <property type="entry name" value="Peptidase_M61_N"/>
    <property type="match status" value="1"/>
</dbReference>
<dbReference type="Gene3D" id="2.60.40.3650">
    <property type="match status" value="1"/>
</dbReference>
<accession>A0A2B4S0A2</accession>
<name>A0A2B4S0A2_STYPI</name>